<keyword evidence="2" id="KW-1185">Reference proteome</keyword>
<dbReference type="Proteomes" id="UP000253790">
    <property type="component" value="Chromosome"/>
</dbReference>
<name>A0A345NIP7_9MICO</name>
<gene>
    <name evidence="1" type="ORF">DV701_00750</name>
</gene>
<reference evidence="1 2" key="1">
    <citation type="submission" date="2018-07" db="EMBL/GenBank/DDBJ databases">
        <title>Complete genome sequencing of Ornithinimicrobium sp. AMA3305.</title>
        <authorList>
            <person name="Bae J.-W."/>
        </authorList>
    </citation>
    <scope>NUCLEOTIDE SEQUENCE [LARGE SCALE GENOMIC DNA]</scope>
    <source>
        <strain evidence="1 2">AMA3305</strain>
    </source>
</reference>
<protein>
    <submittedName>
        <fullName evidence="1">Uncharacterized protein</fullName>
    </submittedName>
</protein>
<sequence length="107" mass="10289">MGRAVQVDPVLLGAGARRLARAASTLDTLSCRLAVLGGCAGQAAGAPAVAGALEGTGRDLARGLAAGAEAVARLAASTGAAGQGYSATEEALTGCWGAPEGEGRVLR</sequence>
<dbReference type="EMBL" id="CP031229">
    <property type="protein sequence ID" value="AXH94905.1"/>
    <property type="molecule type" value="Genomic_DNA"/>
</dbReference>
<dbReference type="AlphaFoldDB" id="A0A345NIP7"/>
<dbReference type="RefSeq" id="WP_114926673.1">
    <property type="nucleotide sequence ID" value="NZ_CP031229.1"/>
</dbReference>
<proteinExistence type="predicted"/>
<dbReference type="KEGG" id="orn:DV701_00750"/>
<evidence type="ECO:0000313" key="1">
    <source>
        <dbReference type="EMBL" id="AXH94905.1"/>
    </source>
</evidence>
<organism evidence="1 2">
    <name type="scientific">Ornithinimicrobium avium</name>
    <dbReference type="NCBI Taxonomy" id="2283195"/>
    <lineage>
        <taxon>Bacteria</taxon>
        <taxon>Bacillati</taxon>
        <taxon>Actinomycetota</taxon>
        <taxon>Actinomycetes</taxon>
        <taxon>Micrococcales</taxon>
        <taxon>Ornithinimicrobiaceae</taxon>
        <taxon>Ornithinimicrobium</taxon>
    </lineage>
</organism>
<accession>A0A345NIP7</accession>
<evidence type="ECO:0000313" key="2">
    <source>
        <dbReference type="Proteomes" id="UP000253790"/>
    </source>
</evidence>